<keyword evidence="3" id="KW-1185">Reference proteome</keyword>
<proteinExistence type="predicted"/>
<dbReference type="STRING" id="1121442.SAMN02745702_00266"/>
<evidence type="ECO:0000259" key="1">
    <source>
        <dbReference type="Pfam" id="PF18925"/>
    </source>
</evidence>
<dbReference type="EMBL" id="FUYA01000001">
    <property type="protein sequence ID" value="SKA64109.1"/>
    <property type="molecule type" value="Genomic_DNA"/>
</dbReference>
<dbReference type="RefSeq" id="WP_078683585.1">
    <property type="nucleotide sequence ID" value="NZ_FUYA01000001.1"/>
</dbReference>
<name>A0A1T4VGN1_9BACT</name>
<dbReference type="InterPro" id="IPR043732">
    <property type="entry name" value="DUF5675"/>
</dbReference>
<reference evidence="2 3" key="1">
    <citation type="submission" date="2017-02" db="EMBL/GenBank/DDBJ databases">
        <authorList>
            <person name="Peterson S.W."/>
        </authorList>
    </citation>
    <scope>NUCLEOTIDE SEQUENCE [LARGE SCALE GENOMIC DNA]</scope>
    <source>
        <strain evidence="2 3">DSM 18034</strain>
    </source>
</reference>
<evidence type="ECO:0000313" key="3">
    <source>
        <dbReference type="Proteomes" id="UP000189733"/>
    </source>
</evidence>
<protein>
    <recommendedName>
        <fullName evidence="1">DUF5675 domain-containing protein</fullName>
    </recommendedName>
</protein>
<evidence type="ECO:0000313" key="2">
    <source>
        <dbReference type="EMBL" id="SKA64109.1"/>
    </source>
</evidence>
<dbReference type="AlphaFoldDB" id="A0A1T4VGN1"/>
<accession>A0A1T4VGN1</accession>
<dbReference type="Proteomes" id="UP000189733">
    <property type="component" value="Unassembled WGS sequence"/>
</dbReference>
<organism evidence="2 3">
    <name type="scientific">Desulfobaculum bizertense DSM 18034</name>
    <dbReference type="NCBI Taxonomy" id="1121442"/>
    <lineage>
        <taxon>Bacteria</taxon>
        <taxon>Pseudomonadati</taxon>
        <taxon>Thermodesulfobacteriota</taxon>
        <taxon>Desulfovibrionia</taxon>
        <taxon>Desulfovibrionales</taxon>
        <taxon>Desulfovibrionaceae</taxon>
        <taxon>Desulfobaculum</taxon>
    </lineage>
</organism>
<feature type="domain" description="DUF5675" evidence="1">
    <location>
        <begin position="13"/>
        <end position="127"/>
    </location>
</feature>
<gene>
    <name evidence="2" type="ORF">SAMN02745702_00266</name>
</gene>
<sequence>MHTHTEPRPVLELLRVENGADGCFGVLRKNGRILCLTLEPGWRENRVLISCIPEGTYAMTAHVSPRFGKCFALSGVPDRTEILIHPGNTAQDTQGCILPGLRLGILSGRRAVLMSRDALRALDAALKDCGQMTLRIVNLWEELEAAS</sequence>
<dbReference type="Pfam" id="PF18925">
    <property type="entry name" value="DUF5675"/>
    <property type="match status" value="1"/>
</dbReference>